<dbReference type="InterPro" id="IPR037523">
    <property type="entry name" value="VOC_core"/>
</dbReference>
<evidence type="ECO:0000313" key="3">
    <source>
        <dbReference type="EMBL" id="MPR24511.1"/>
    </source>
</evidence>
<dbReference type="GO" id="GO:0046491">
    <property type="term" value="P:L-methylmalonyl-CoA metabolic process"/>
    <property type="evidence" value="ECO:0007669"/>
    <property type="project" value="TreeGrafter"/>
</dbReference>
<dbReference type="Gene3D" id="3.10.180.10">
    <property type="entry name" value="2,3-Dihydroxybiphenyl 1,2-Dioxygenase, domain 1"/>
    <property type="match status" value="1"/>
</dbReference>
<evidence type="ECO:0000256" key="1">
    <source>
        <dbReference type="ARBA" id="ARBA00022723"/>
    </source>
</evidence>
<accession>A0A5N7MC60</accession>
<evidence type="ECO:0000259" key="2">
    <source>
        <dbReference type="PROSITE" id="PS51819"/>
    </source>
</evidence>
<dbReference type="PROSITE" id="PS51819">
    <property type="entry name" value="VOC"/>
    <property type="match status" value="1"/>
</dbReference>
<dbReference type="Pfam" id="PF00903">
    <property type="entry name" value="Glyoxalase"/>
    <property type="match status" value="1"/>
</dbReference>
<dbReference type="InterPro" id="IPR004360">
    <property type="entry name" value="Glyas_Fos-R_dOase_dom"/>
</dbReference>
<comment type="caution">
    <text evidence="3">The sequence shown here is derived from an EMBL/GenBank/DDBJ whole genome shotgun (WGS) entry which is preliminary data.</text>
</comment>
<keyword evidence="4" id="KW-1185">Reference proteome</keyword>
<dbReference type="InterPro" id="IPR051785">
    <property type="entry name" value="MMCE/EMCE_epimerase"/>
</dbReference>
<organism evidence="3 4">
    <name type="scientific">Microvirga tunisiensis</name>
    <dbReference type="NCBI Taxonomy" id="2108360"/>
    <lineage>
        <taxon>Bacteria</taxon>
        <taxon>Pseudomonadati</taxon>
        <taxon>Pseudomonadota</taxon>
        <taxon>Alphaproteobacteria</taxon>
        <taxon>Hyphomicrobiales</taxon>
        <taxon>Methylobacteriaceae</taxon>
        <taxon>Microvirga</taxon>
    </lineage>
</organism>
<name>A0A5N7MC60_9HYPH</name>
<dbReference type="RefSeq" id="WP_162002824.1">
    <property type="nucleotide sequence ID" value="NZ_VOSJ01000008.1"/>
</dbReference>
<dbReference type="Proteomes" id="UP000403266">
    <property type="component" value="Unassembled WGS sequence"/>
</dbReference>
<dbReference type="AlphaFoldDB" id="A0A5N7MC60"/>
<feature type="domain" description="VOC" evidence="2">
    <location>
        <begin position="4"/>
        <end position="131"/>
    </location>
</feature>
<proteinExistence type="predicted"/>
<evidence type="ECO:0000313" key="4">
    <source>
        <dbReference type="Proteomes" id="UP000403266"/>
    </source>
</evidence>
<dbReference type="PANTHER" id="PTHR43048">
    <property type="entry name" value="METHYLMALONYL-COA EPIMERASE"/>
    <property type="match status" value="1"/>
</dbReference>
<gene>
    <name evidence="3" type="ORF">FS320_04515</name>
</gene>
<dbReference type="EMBL" id="VOSK01000007">
    <property type="protein sequence ID" value="MPR24511.1"/>
    <property type="molecule type" value="Genomic_DNA"/>
</dbReference>
<dbReference type="GO" id="GO:0046872">
    <property type="term" value="F:metal ion binding"/>
    <property type="evidence" value="ECO:0007669"/>
    <property type="project" value="UniProtKB-KW"/>
</dbReference>
<keyword evidence="1" id="KW-0479">Metal-binding</keyword>
<dbReference type="SUPFAM" id="SSF54593">
    <property type="entry name" value="Glyoxalase/Bleomycin resistance protein/Dihydroxybiphenyl dioxygenase"/>
    <property type="match status" value="1"/>
</dbReference>
<sequence>MVQGFEHVGMTSSNLDETIAFYCGLLGLKEVLVKRTGEGGRIAFLEIGGVMLEIVEPAASIQTPAREVPVTEAGIRHITFRVDDVDAIYEKLRSAGVEFTVLPRTAANSELIRKVAFCKDPDGIIVEFLERV</sequence>
<protein>
    <submittedName>
        <fullName evidence="3">VOC family protein</fullName>
    </submittedName>
</protein>
<dbReference type="InterPro" id="IPR029068">
    <property type="entry name" value="Glyas_Bleomycin-R_OHBP_Dase"/>
</dbReference>
<reference evidence="3 4" key="1">
    <citation type="journal article" date="2019" name="Syst. Appl. Microbiol.">
        <title>Microvirga tunisiensis sp. nov., a root nodule symbiotic bacterium isolated from Lupinus micranthus and L. luteus grown in Northern Tunisia.</title>
        <authorList>
            <person name="Msaddak A."/>
            <person name="Rejili M."/>
            <person name="Duran D."/>
            <person name="Mars M."/>
            <person name="Palacios J.M."/>
            <person name="Ruiz-Argueso T."/>
            <person name="Rey L."/>
            <person name="Imperial J."/>
        </authorList>
    </citation>
    <scope>NUCLEOTIDE SEQUENCE [LARGE SCALE GENOMIC DNA]</scope>
    <source>
        <strain evidence="3 4">Lmie10</strain>
    </source>
</reference>
<dbReference type="GO" id="GO:0004493">
    <property type="term" value="F:methylmalonyl-CoA epimerase activity"/>
    <property type="evidence" value="ECO:0007669"/>
    <property type="project" value="TreeGrafter"/>
</dbReference>
<dbReference type="PANTHER" id="PTHR43048:SF3">
    <property type="entry name" value="METHYLMALONYL-COA EPIMERASE, MITOCHONDRIAL"/>
    <property type="match status" value="1"/>
</dbReference>